<protein>
    <submittedName>
        <fullName evidence="2">Uncharacterized protein</fullName>
    </submittedName>
</protein>
<comment type="caution">
    <text evidence="2">The sequence shown here is derived from an EMBL/GenBank/DDBJ whole genome shotgun (WGS) entry which is preliminary data.</text>
</comment>
<sequence length="217" mass="22771">MEAVSLPAAMARSNSMAASTDAFSPPALAAPPAEPSTMTPEAQAQQARRRSAQEATYLLPYLIPASPAEPYNTDSNHATHDKVIKLIPFLAVDPKEAAEQTGRMQAAGIRVPHFYQEPHTWQLGQASAPPQQQQPVASGGFTGGLASSLGQSLQAAHAGYVSQGQQNGQLGAPSGGLQQPIGCSAFGAQLQAMMGNSNGQLSAPFTYQQSYQWLPDK</sequence>
<name>A0AAW1NXH8_9CHLO</name>
<keyword evidence="3" id="KW-1185">Reference proteome</keyword>
<evidence type="ECO:0000313" key="3">
    <source>
        <dbReference type="Proteomes" id="UP001465755"/>
    </source>
</evidence>
<dbReference type="Proteomes" id="UP001465755">
    <property type="component" value="Unassembled WGS sequence"/>
</dbReference>
<dbReference type="EMBL" id="JALJOQ010000098">
    <property type="protein sequence ID" value="KAK9798501.1"/>
    <property type="molecule type" value="Genomic_DNA"/>
</dbReference>
<accession>A0AAW1NXH8</accession>
<proteinExistence type="predicted"/>
<organism evidence="2 3">
    <name type="scientific">Symbiochloris irregularis</name>
    <dbReference type="NCBI Taxonomy" id="706552"/>
    <lineage>
        <taxon>Eukaryota</taxon>
        <taxon>Viridiplantae</taxon>
        <taxon>Chlorophyta</taxon>
        <taxon>core chlorophytes</taxon>
        <taxon>Trebouxiophyceae</taxon>
        <taxon>Trebouxiales</taxon>
        <taxon>Trebouxiaceae</taxon>
        <taxon>Symbiochloris</taxon>
    </lineage>
</organism>
<reference evidence="2 3" key="1">
    <citation type="journal article" date="2024" name="Nat. Commun.">
        <title>Phylogenomics reveals the evolutionary origins of lichenization in chlorophyte algae.</title>
        <authorList>
            <person name="Puginier C."/>
            <person name="Libourel C."/>
            <person name="Otte J."/>
            <person name="Skaloud P."/>
            <person name="Haon M."/>
            <person name="Grisel S."/>
            <person name="Petersen M."/>
            <person name="Berrin J.G."/>
            <person name="Delaux P.M."/>
            <person name="Dal Grande F."/>
            <person name="Keller J."/>
        </authorList>
    </citation>
    <scope>NUCLEOTIDE SEQUENCE [LARGE SCALE GENOMIC DNA]</scope>
    <source>
        <strain evidence="2 3">SAG 2036</strain>
    </source>
</reference>
<gene>
    <name evidence="2" type="ORF">WJX73_004010</name>
</gene>
<evidence type="ECO:0000256" key="1">
    <source>
        <dbReference type="SAM" id="MobiDB-lite"/>
    </source>
</evidence>
<feature type="compositionally biased region" description="Low complexity" evidence="1">
    <location>
        <begin position="8"/>
        <end position="27"/>
    </location>
</feature>
<dbReference type="AlphaFoldDB" id="A0AAW1NXH8"/>
<feature type="region of interest" description="Disordered" evidence="1">
    <location>
        <begin position="1"/>
        <end position="51"/>
    </location>
</feature>
<evidence type="ECO:0000313" key="2">
    <source>
        <dbReference type="EMBL" id="KAK9798501.1"/>
    </source>
</evidence>